<dbReference type="EMBL" id="RCBY01000047">
    <property type="protein sequence ID" value="RQH45428.1"/>
    <property type="molecule type" value="Genomic_DNA"/>
</dbReference>
<keyword evidence="2" id="KW-1185">Reference proteome</keyword>
<comment type="caution">
    <text evidence="1">The sequence shown here is derived from an EMBL/GenBank/DDBJ whole genome shotgun (WGS) entry which is preliminary data.</text>
</comment>
<proteinExistence type="predicted"/>
<accession>A0A3N6PWE3</accession>
<evidence type="ECO:0000313" key="1">
    <source>
        <dbReference type="EMBL" id="RQH45428.1"/>
    </source>
</evidence>
<organism evidence="1 2">
    <name type="scientific">Okeania hirsuta</name>
    <dbReference type="NCBI Taxonomy" id="1458930"/>
    <lineage>
        <taxon>Bacteria</taxon>
        <taxon>Bacillati</taxon>
        <taxon>Cyanobacteriota</taxon>
        <taxon>Cyanophyceae</taxon>
        <taxon>Oscillatoriophycideae</taxon>
        <taxon>Oscillatoriales</taxon>
        <taxon>Microcoleaceae</taxon>
        <taxon>Okeania</taxon>
    </lineage>
</organism>
<protein>
    <submittedName>
        <fullName evidence="1">Uncharacterized protein</fullName>
    </submittedName>
</protein>
<sequence>MKQVEYVKKAHLFHDACLVFGIFLINDWENNQNVIKTLTKTKLPDSWFSDVELRSILTLDL</sequence>
<gene>
    <name evidence="1" type="ORF">D5R40_10865</name>
</gene>
<reference evidence="1 2" key="1">
    <citation type="journal article" date="2018" name="ACS Chem. Biol.">
        <title>Ketoreductase domain dysfunction expands chemodiversity: malyngamide biosynthesis in the cyanobacterium Okeania hirsuta.</title>
        <authorList>
            <person name="Moss N.A."/>
            <person name="Leao T."/>
            <person name="Rankin M."/>
            <person name="McCullough T.M."/>
            <person name="Qu P."/>
            <person name="Korobeynikov A."/>
            <person name="Smith J.L."/>
            <person name="Gerwick L."/>
            <person name="Gerwick W.H."/>
        </authorList>
    </citation>
    <scope>NUCLEOTIDE SEQUENCE [LARGE SCALE GENOMIC DNA]</scope>
    <source>
        <strain evidence="1 2">PAB10Feb10-1</strain>
    </source>
</reference>
<evidence type="ECO:0000313" key="2">
    <source>
        <dbReference type="Proteomes" id="UP000269154"/>
    </source>
</evidence>
<dbReference type="AlphaFoldDB" id="A0A3N6PWE3"/>
<name>A0A3N6PWE3_9CYAN</name>
<dbReference type="Proteomes" id="UP000269154">
    <property type="component" value="Unassembled WGS sequence"/>
</dbReference>